<dbReference type="InterPro" id="IPR018060">
    <property type="entry name" value="HTH_AraC"/>
</dbReference>
<dbReference type="SUPFAM" id="SSF46689">
    <property type="entry name" value="Homeodomain-like"/>
    <property type="match status" value="2"/>
</dbReference>
<evidence type="ECO:0000313" key="5">
    <source>
        <dbReference type="EMBL" id="KRL16264.1"/>
    </source>
</evidence>
<gene>
    <name evidence="5" type="ORF">FD12_GL000177</name>
</gene>
<dbReference type="EMBL" id="AZEI01000075">
    <property type="protein sequence ID" value="KRL16264.1"/>
    <property type="molecule type" value="Genomic_DNA"/>
</dbReference>
<dbReference type="SMART" id="SM00342">
    <property type="entry name" value="HTH_ARAC"/>
    <property type="match status" value="1"/>
</dbReference>
<organism evidence="5 6">
    <name type="scientific">Lentilactobacillus rapi DSM 19907 = JCM 15042</name>
    <dbReference type="NCBI Taxonomy" id="1423795"/>
    <lineage>
        <taxon>Bacteria</taxon>
        <taxon>Bacillati</taxon>
        <taxon>Bacillota</taxon>
        <taxon>Bacilli</taxon>
        <taxon>Lactobacillales</taxon>
        <taxon>Lactobacillaceae</taxon>
        <taxon>Lentilactobacillus</taxon>
    </lineage>
</organism>
<evidence type="ECO:0000256" key="1">
    <source>
        <dbReference type="ARBA" id="ARBA00023015"/>
    </source>
</evidence>
<dbReference type="PANTHER" id="PTHR43280:SF2">
    <property type="entry name" value="HTH-TYPE TRANSCRIPTIONAL REGULATOR EXSA"/>
    <property type="match status" value="1"/>
</dbReference>
<protein>
    <submittedName>
        <fullName evidence="5">Transcriptional regulator, AraC family</fullName>
    </submittedName>
</protein>
<keyword evidence="6" id="KW-1185">Reference proteome</keyword>
<keyword evidence="2" id="KW-0238">DNA-binding</keyword>
<dbReference type="PROSITE" id="PS01124">
    <property type="entry name" value="HTH_ARAC_FAMILY_2"/>
    <property type="match status" value="1"/>
</dbReference>
<dbReference type="InterPro" id="IPR018062">
    <property type="entry name" value="HTH_AraC-typ_CS"/>
</dbReference>
<dbReference type="Pfam" id="PF12833">
    <property type="entry name" value="HTH_18"/>
    <property type="match status" value="1"/>
</dbReference>
<dbReference type="InterPro" id="IPR020449">
    <property type="entry name" value="Tscrpt_reg_AraC-type_HTH"/>
</dbReference>
<dbReference type="Gene3D" id="1.10.10.60">
    <property type="entry name" value="Homeodomain-like"/>
    <property type="match status" value="2"/>
</dbReference>
<dbReference type="InterPro" id="IPR009057">
    <property type="entry name" value="Homeodomain-like_sf"/>
</dbReference>
<comment type="caution">
    <text evidence="5">The sequence shown here is derived from an EMBL/GenBank/DDBJ whole genome shotgun (WGS) entry which is preliminary data.</text>
</comment>
<feature type="domain" description="HTH araC/xylS-type" evidence="4">
    <location>
        <begin position="307"/>
        <end position="405"/>
    </location>
</feature>
<accession>A0ABR5PCT5</accession>
<dbReference type="PROSITE" id="PS00041">
    <property type="entry name" value="HTH_ARAC_FAMILY_1"/>
    <property type="match status" value="1"/>
</dbReference>
<reference evidence="5 6" key="1">
    <citation type="journal article" date="2015" name="Genome Announc.">
        <title>Expanding the biotechnology potential of lactobacilli through comparative genomics of 213 strains and associated genera.</title>
        <authorList>
            <person name="Sun Z."/>
            <person name="Harris H.M."/>
            <person name="McCann A."/>
            <person name="Guo C."/>
            <person name="Argimon S."/>
            <person name="Zhang W."/>
            <person name="Yang X."/>
            <person name="Jeffery I.B."/>
            <person name="Cooney J.C."/>
            <person name="Kagawa T.F."/>
            <person name="Liu W."/>
            <person name="Song Y."/>
            <person name="Salvetti E."/>
            <person name="Wrobel A."/>
            <person name="Rasinkangas P."/>
            <person name="Parkhill J."/>
            <person name="Rea M.C."/>
            <person name="O'Sullivan O."/>
            <person name="Ritari J."/>
            <person name="Douillard F.P."/>
            <person name="Paul Ross R."/>
            <person name="Yang R."/>
            <person name="Briner A.E."/>
            <person name="Felis G.E."/>
            <person name="de Vos W.M."/>
            <person name="Barrangou R."/>
            <person name="Klaenhammer T.R."/>
            <person name="Caufield P.W."/>
            <person name="Cui Y."/>
            <person name="Zhang H."/>
            <person name="O'Toole P.W."/>
        </authorList>
    </citation>
    <scope>NUCLEOTIDE SEQUENCE [LARGE SCALE GENOMIC DNA]</scope>
    <source>
        <strain evidence="5 6">DSM 19907</strain>
    </source>
</reference>
<evidence type="ECO:0000256" key="2">
    <source>
        <dbReference type="ARBA" id="ARBA00023125"/>
    </source>
</evidence>
<proteinExistence type="predicted"/>
<keyword evidence="1" id="KW-0805">Transcription regulation</keyword>
<evidence type="ECO:0000256" key="3">
    <source>
        <dbReference type="ARBA" id="ARBA00023163"/>
    </source>
</evidence>
<evidence type="ECO:0000313" key="6">
    <source>
        <dbReference type="Proteomes" id="UP000051977"/>
    </source>
</evidence>
<sequence length="409" mass="45958">MTLLPSPDYQQSAKLFHSATQLNIVIYSHAGDQLLDLTDSGTIQAFHSRTEFHQIMIQLAAQPANRYLHFVTATKLEYLIVGLIKQSQSVGMVVVGPFITNTFNREAVNDILIDNSYTVSERRRLEQLYQGLPILSSTRIADIGALLVNLFNHALVQSQPVKLIDKRARPHHTTLINVSAESQVQIEKRYLEEQELMDAIAAGNKQGVEKQQHSIARITELFSNRIPHQPLRSTKNISFVYNTLCRIAAHRGGVQPVYLNDISEKYALLIERQNTVSGLKSLTAAMALEYCALVDSVSTNQYSPMIKRAADYILLNLGHHISLGEIATEIGTNPSYLSRKFKAEVGLTITDYLNEKRISEAKKYLERPTPSVTDIALMAGFNNVTYFIKVFKRVVGQTPLDYRNSVGRR</sequence>
<dbReference type="PRINTS" id="PR00032">
    <property type="entry name" value="HTHARAC"/>
</dbReference>
<name>A0ABR5PCT5_9LACO</name>
<keyword evidence="3" id="KW-0804">Transcription</keyword>
<evidence type="ECO:0000259" key="4">
    <source>
        <dbReference type="PROSITE" id="PS01124"/>
    </source>
</evidence>
<dbReference type="Proteomes" id="UP000051977">
    <property type="component" value="Unassembled WGS sequence"/>
</dbReference>
<dbReference type="PANTHER" id="PTHR43280">
    <property type="entry name" value="ARAC-FAMILY TRANSCRIPTIONAL REGULATOR"/>
    <property type="match status" value="1"/>
</dbReference>